<evidence type="ECO:0000259" key="3">
    <source>
        <dbReference type="PROSITE" id="PS51471"/>
    </source>
</evidence>
<name>A0A5N5X7F7_9EURO</name>
<dbReference type="InterPro" id="IPR005123">
    <property type="entry name" value="Oxoglu/Fe-dep_dioxygenase_dom"/>
</dbReference>
<evidence type="ECO:0000256" key="2">
    <source>
        <dbReference type="RuleBase" id="RU003682"/>
    </source>
</evidence>
<keyword evidence="2" id="KW-0560">Oxidoreductase</keyword>
<gene>
    <name evidence="4" type="ORF">BDV29DRAFT_190364</name>
</gene>
<keyword evidence="2" id="KW-0479">Metal-binding</keyword>
<dbReference type="OrthoDB" id="288590at2759"/>
<organism evidence="4 5">
    <name type="scientific">Aspergillus leporis</name>
    <dbReference type="NCBI Taxonomy" id="41062"/>
    <lineage>
        <taxon>Eukaryota</taxon>
        <taxon>Fungi</taxon>
        <taxon>Dikarya</taxon>
        <taxon>Ascomycota</taxon>
        <taxon>Pezizomycotina</taxon>
        <taxon>Eurotiomycetes</taxon>
        <taxon>Eurotiomycetidae</taxon>
        <taxon>Eurotiales</taxon>
        <taxon>Aspergillaceae</taxon>
        <taxon>Aspergillus</taxon>
        <taxon>Aspergillus subgen. Circumdati</taxon>
    </lineage>
</organism>
<dbReference type="PANTHER" id="PTHR47990">
    <property type="entry name" value="2-OXOGLUTARATE (2OG) AND FE(II)-DEPENDENT OXYGENASE SUPERFAMILY PROTEIN-RELATED"/>
    <property type="match status" value="1"/>
</dbReference>
<dbReference type="InterPro" id="IPR044861">
    <property type="entry name" value="IPNS-like_FE2OG_OXY"/>
</dbReference>
<dbReference type="InterPro" id="IPR026992">
    <property type="entry name" value="DIOX_N"/>
</dbReference>
<dbReference type="Pfam" id="PF14226">
    <property type="entry name" value="DIOX_N"/>
    <property type="match status" value="1"/>
</dbReference>
<evidence type="ECO:0000313" key="5">
    <source>
        <dbReference type="Proteomes" id="UP000326565"/>
    </source>
</evidence>
<proteinExistence type="inferred from homology"/>
<evidence type="ECO:0000313" key="4">
    <source>
        <dbReference type="EMBL" id="KAB8075260.1"/>
    </source>
</evidence>
<dbReference type="Proteomes" id="UP000326565">
    <property type="component" value="Unassembled WGS sequence"/>
</dbReference>
<sequence>MPALELPFQLPLVDLGLFLHGTLEEQRFAAKELVDSFVQHGFVRIKNHGIPKEFVQEIWHWGRLFFQMSEEQKAKILHPPSPDPQRGWSRKGLETTAKLRKENAKRAPKGKGELLDEKEHFDCGPPGDREFPNKFPNEDLPGYQEFIERYFALAQEASLNIMRACEVGFEMPENSLVERCEPAASELRMLYYPPVSVDRLKTGTIKRAWPHTDFGIITLLFQDGLGGLECEDRSKPFTFVPVRPTDDNELVVNTSDTFTRWTNAKVTAGVHQVNVPPSLAHVEQGYIPERYSSVFFFKAHRSVSVGPIDHFVTEKSPAKYPNITALEFHREMTNILY</sequence>
<feature type="domain" description="Fe2OG dioxygenase" evidence="3">
    <location>
        <begin position="182"/>
        <end position="299"/>
    </location>
</feature>
<dbReference type="GO" id="GO:0016491">
    <property type="term" value="F:oxidoreductase activity"/>
    <property type="evidence" value="ECO:0007669"/>
    <property type="project" value="UniProtKB-KW"/>
</dbReference>
<reference evidence="4 5" key="1">
    <citation type="submission" date="2019-04" db="EMBL/GenBank/DDBJ databases">
        <title>Friends and foes A comparative genomics study of 23 Aspergillus species from section Flavi.</title>
        <authorList>
            <consortium name="DOE Joint Genome Institute"/>
            <person name="Kjaerbolling I."/>
            <person name="Vesth T."/>
            <person name="Frisvad J.C."/>
            <person name="Nybo J.L."/>
            <person name="Theobald S."/>
            <person name="Kildgaard S."/>
            <person name="Isbrandt T."/>
            <person name="Kuo A."/>
            <person name="Sato A."/>
            <person name="Lyhne E.K."/>
            <person name="Kogle M.E."/>
            <person name="Wiebenga A."/>
            <person name="Kun R.S."/>
            <person name="Lubbers R.J."/>
            <person name="Makela M.R."/>
            <person name="Barry K."/>
            <person name="Chovatia M."/>
            <person name="Clum A."/>
            <person name="Daum C."/>
            <person name="Haridas S."/>
            <person name="He G."/>
            <person name="LaButti K."/>
            <person name="Lipzen A."/>
            <person name="Mondo S."/>
            <person name="Riley R."/>
            <person name="Salamov A."/>
            <person name="Simmons B.A."/>
            <person name="Magnuson J.K."/>
            <person name="Henrissat B."/>
            <person name="Mortensen U.H."/>
            <person name="Larsen T.O."/>
            <person name="Devries R.P."/>
            <person name="Grigoriev I.V."/>
            <person name="Machida M."/>
            <person name="Baker S.E."/>
            <person name="Andersen M.R."/>
        </authorList>
    </citation>
    <scope>NUCLEOTIDE SEQUENCE [LARGE SCALE GENOMIC DNA]</scope>
    <source>
        <strain evidence="4 5">CBS 151.66</strain>
    </source>
</reference>
<dbReference type="EMBL" id="ML732197">
    <property type="protein sequence ID" value="KAB8075260.1"/>
    <property type="molecule type" value="Genomic_DNA"/>
</dbReference>
<keyword evidence="2" id="KW-0408">Iron</keyword>
<dbReference type="GO" id="GO:0046872">
    <property type="term" value="F:metal ion binding"/>
    <property type="evidence" value="ECO:0007669"/>
    <property type="project" value="UniProtKB-KW"/>
</dbReference>
<comment type="similarity">
    <text evidence="1 2">Belongs to the iron/ascorbate-dependent oxidoreductase family.</text>
</comment>
<dbReference type="Pfam" id="PF03171">
    <property type="entry name" value="2OG-FeII_Oxy"/>
    <property type="match status" value="1"/>
</dbReference>
<dbReference type="PROSITE" id="PS51471">
    <property type="entry name" value="FE2OG_OXY"/>
    <property type="match status" value="1"/>
</dbReference>
<dbReference type="GO" id="GO:0044283">
    <property type="term" value="P:small molecule biosynthetic process"/>
    <property type="evidence" value="ECO:0007669"/>
    <property type="project" value="UniProtKB-ARBA"/>
</dbReference>
<dbReference type="SUPFAM" id="SSF51197">
    <property type="entry name" value="Clavaminate synthase-like"/>
    <property type="match status" value="1"/>
</dbReference>
<dbReference type="Gene3D" id="2.60.120.330">
    <property type="entry name" value="B-lactam Antibiotic, Isopenicillin N Synthase, Chain"/>
    <property type="match status" value="1"/>
</dbReference>
<dbReference type="AlphaFoldDB" id="A0A5N5X7F7"/>
<dbReference type="InterPro" id="IPR027443">
    <property type="entry name" value="IPNS-like_sf"/>
</dbReference>
<accession>A0A5N5X7F7</accession>
<keyword evidence="5" id="KW-1185">Reference proteome</keyword>
<dbReference type="InterPro" id="IPR050231">
    <property type="entry name" value="Iron_ascorbate_oxido_reductase"/>
</dbReference>
<protein>
    <submittedName>
        <fullName evidence="4">Putative gibberellin 20-oxidase</fullName>
    </submittedName>
</protein>
<evidence type="ECO:0000256" key="1">
    <source>
        <dbReference type="ARBA" id="ARBA00008056"/>
    </source>
</evidence>